<comment type="similarity">
    <text evidence="4">Belongs to the protein kinase superfamily. Ser/Thr protein kinase family.</text>
</comment>
<feature type="transmembrane region" description="Helical" evidence="27">
    <location>
        <begin position="684"/>
        <end position="706"/>
    </location>
</feature>
<dbReference type="PROSITE" id="PS00108">
    <property type="entry name" value="PROTEIN_KINASE_ST"/>
    <property type="match status" value="1"/>
</dbReference>
<dbReference type="SUPFAM" id="SSF52058">
    <property type="entry name" value="L domain-like"/>
    <property type="match status" value="2"/>
</dbReference>
<evidence type="ECO:0000256" key="19">
    <source>
        <dbReference type="ARBA" id="ARBA00023170"/>
    </source>
</evidence>
<keyword evidence="9" id="KW-0433">Leucine-rich repeat</keyword>
<dbReference type="Proteomes" id="UP000636709">
    <property type="component" value="Unassembled WGS sequence"/>
</dbReference>
<evidence type="ECO:0000256" key="21">
    <source>
        <dbReference type="ARBA" id="ARBA00047899"/>
    </source>
</evidence>
<evidence type="ECO:0000256" key="11">
    <source>
        <dbReference type="ARBA" id="ARBA00022692"/>
    </source>
</evidence>
<evidence type="ECO:0000256" key="13">
    <source>
        <dbReference type="ARBA" id="ARBA00022737"/>
    </source>
</evidence>
<keyword evidence="15" id="KW-0418">Kinase</keyword>
<evidence type="ECO:0000256" key="15">
    <source>
        <dbReference type="ARBA" id="ARBA00022777"/>
    </source>
</evidence>
<dbReference type="GO" id="GO:0005886">
    <property type="term" value="C:plasma membrane"/>
    <property type="evidence" value="ECO:0007669"/>
    <property type="project" value="UniProtKB-SubCell"/>
</dbReference>
<evidence type="ECO:0000256" key="5">
    <source>
        <dbReference type="ARBA" id="ARBA00012513"/>
    </source>
</evidence>
<keyword evidence="13" id="KW-0677">Repeat</keyword>
<comment type="function">
    <text evidence="24">The processed protein kinase Xa21 chain released by protein cleavage after X.oryzae pv. oryzae protein Ax21 detection translocates into the nucleus where it can bind and regulate WRKY62, a transcription factor. Confers resistance to the bacterial pathogen X.oryzae pv. oryzae (Xoo).</text>
</comment>
<keyword evidence="7" id="KW-0723">Serine/threonine-protein kinase</keyword>
<evidence type="ECO:0000256" key="27">
    <source>
        <dbReference type="SAM" id="Phobius"/>
    </source>
</evidence>
<evidence type="ECO:0000256" key="6">
    <source>
        <dbReference type="ARBA" id="ARBA00022475"/>
    </source>
</evidence>
<dbReference type="FunFam" id="3.80.10.10:FF:000233">
    <property type="entry name" value="Leucine-rich repeat receptor-like protein kinase TDR"/>
    <property type="match status" value="1"/>
</dbReference>
<keyword evidence="8" id="KW-0597">Phosphoprotein</keyword>
<keyword evidence="10" id="KW-0808">Transferase</keyword>
<keyword evidence="20" id="KW-0325">Glycoprotein</keyword>
<dbReference type="InterPro" id="IPR032675">
    <property type="entry name" value="LRR_dom_sf"/>
</dbReference>
<dbReference type="SMART" id="SM00369">
    <property type="entry name" value="LRR_TYP"/>
    <property type="match status" value="7"/>
</dbReference>
<reference evidence="30" key="1">
    <citation type="submission" date="2020-07" db="EMBL/GenBank/DDBJ databases">
        <title>Genome sequence and genetic diversity analysis of an under-domesticated orphan crop, white fonio (Digitaria exilis).</title>
        <authorList>
            <person name="Bennetzen J.L."/>
            <person name="Chen S."/>
            <person name="Ma X."/>
            <person name="Wang X."/>
            <person name="Yssel A.E.J."/>
            <person name="Chaluvadi S.R."/>
            <person name="Johnson M."/>
            <person name="Gangashetty P."/>
            <person name="Hamidou F."/>
            <person name="Sanogo M.D."/>
            <person name="Zwaenepoel A."/>
            <person name="Wallace J."/>
            <person name="Van De Peer Y."/>
            <person name="Van Deynze A."/>
        </authorList>
    </citation>
    <scope>NUCLEOTIDE SEQUENCE</scope>
    <source>
        <tissue evidence="30">Leaves</tissue>
    </source>
</reference>
<evidence type="ECO:0000256" key="26">
    <source>
        <dbReference type="PROSITE-ProRule" id="PRU10141"/>
    </source>
</evidence>
<accession>A0A835EJF2</accession>
<dbReference type="FunFam" id="3.80.10.10:FF:000101">
    <property type="entry name" value="LRR receptor-like serine/threonine-protein kinase ERECTA"/>
    <property type="match status" value="1"/>
</dbReference>
<evidence type="ECO:0000256" key="1">
    <source>
        <dbReference type="ARBA" id="ARBA00004162"/>
    </source>
</evidence>
<dbReference type="PROSITE" id="PS50011">
    <property type="entry name" value="PROTEIN_KINASE_DOM"/>
    <property type="match status" value="1"/>
</dbReference>
<dbReference type="GO" id="GO:0005524">
    <property type="term" value="F:ATP binding"/>
    <property type="evidence" value="ECO:0007669"/>
    <property type="project" value="UniProtKB-UniRule"/>
</dbReference>
<evidence type="ECO:0000256" key="17">
    <source>
        <dbReference type="ARBA" id="ARBA00022989"/>
    </source>
</evidence>
<evidence type="ECO:0000259" key="29">
    <source>
        <dbReference type="PROSITE" id="PS50011"/>
    </source>
</evidence>
<dbReference type="Gene3D" id="1.10.510.10">
    <property type="entry name" value="Transferase(Phosphotransferase) domain 1"/>
    <property type="match status" value="1"/>
</dbReference>
<evidence type="ECO:0000256" key="12">
    <source>
        <dbReference type="ARBA" id="ARBA00022729"/>
    </source>
</evidence>
<dbReference type="Pfam" id="PF13855">
    <property type="entry name" value="LRR_8"/>
    <property type="match status" value="1"/>
</dbReference>
<dbReference type="GO" id="GO:0009791">
    <property type="term" value="P:post-embryonic development"/>
    <property type="evidence" value="ECO:0007669"/>
    <property type="project" value="UniProtKB-ARBA"/>
</dbReference>
<dbReference type="FunFam" id="3.80.10.10:FF:000041">
    <property type="entry name" value="LRR receptor-like serine/threonine-protein kinase ERECTA"/>
    <property type="match status" value="1"/>
</dbReference>
<evidence type="ECO:0000256" key="3">
    <source>
        <dbReference type="ARBA" id="ARBA00004479"/>
    </source>
</evidence>
<proteinExistence type="inferred from homology"/>
<evidence type="ECO:0000256" key="14">
    <source>
        <dbReference type="ARBA" id="ARBA00022741"/>
    </source>
</evidence>
<dbReference type="PROSITE" id="PS00107">
    <property type="entry name" value="PROTEIN_KINASE_ATP"/>
    <property type="match status" value="1"/>
</dbReference>
<dbReference type="InterPro" id="IPR003591">
    <property type="entry name" value="Leu-rich_rpt_typical-subtyp"/>
</dbReference>
<dbReference type="Gene3D" id="3.30.200.20">
    <property type="entry name" value="Phosphorylase Kinase, domain 1"/>
    <property type="match status" value="1"/>
</dbReference>
<dbReference type="InterPro" id="IPR000719">
    <property type="entry name" value="Prot_kinase_dom"/>
</dbReference>
<evidence type="ECO:0000256" key="4">
    <source>
        <dbReference type="ARBA" id="ARBA00008684"/>
    </source>
</evidence>
<evidence type="ECO:0000256" key="7">
    <source>
        <dbReference type="ARBA" id="ARBA00022527"/>
    </source>
</evidence>
<keyword evidence="11 27" id="KW-0812">Transmembrane</keyword>
<evidence type="ECO:0000256" key="25">
    <source>
        <dbReference type="ARBA" id="ARBA00072040"/>
    </source>
</evidence>
<dbReference type="InterPro" id="IPR017441">
    <property type="entry name" value="Protein_kinase_ATP_BS"/>
</dbReference>
<keyword evidence="16 26" id="KW-0067">ATP-binding</keyword>
<dbReference type="Pfam" id="PF00560">
    <property type="entry name" value="LRR_1"/>
    <property type="match status" value="6"/>
</dbReference>
<dbReference type="GO" id="GO:0004674">
    <property type="term" value="F:protein serine/threonine kinase activity"/>
    <property type="evidence" value="ECO:0007669"/>
    <property type="project" value="UniProtKB-KW"/>
</dbReference>
<dbReference type="InterPro" id="IPR051809">
    <property type="entry name" value="Plant_receptor-like_S/T_kinase"/>
</dbReference>
<dbReference type="Gene3D" id="3.80.10.10">
    <property type="entry name" value="Ribonuclease Inhibitor"/>
    <property type="match status" value="3"/>
</dbReference>
<dbReference type="SUPFAM" id="SSF56112">
    <property type="entry name" value="Protein kinase-like (PK-like)"/>
    <property type="match status" value="1"/>
</dbReference>
<dbReference type="InterPro" id="IPR011009">
    <property type="entry name" value="Kinase-like_dom_sf"/>
</dbReference>
<evidence type="ECO:0000256" key="24">
    <source>
        <dbReference type="ARBA" id="ARBA00056628"/>
    </source>
</evidence>
<evidence type="ECO:0000313" key="30">
    <source>
        <dbReference type="EMBL" id="KAF8692393.1"/>
    </source>
</evidence>
<name>A0A835EJF2_9POAL</name>
<evidence type="ECO:0000256" key="8">
    <source>
        <dbReference type="ARBA" id="ARBA00022553"/>
    </source>
</evidence>
<gene>
    <name evidence="30" type="ORF">HU200_039724</name>
</gene>
<organism evidence="30 31">
    <name type="scientific">Digitaria exilis</name>
    <dbReference type="NCBI Taxonomy" id="1010633"/>
    <lineage>
        <taxon>Eukaryota</taxon>
        <taxon>Viridiplantae</taxon>
        <taxon>Streptophyta</taxon>
        <taxon>Embryophyta</taxon>
        <taxon>Tracheophyta</taxon>
        <taxon>Spermatophyta</taxon>
        <taxon>Magnoliopsida</taxon>
        <taxon>Liliopsida</taxon>
        <taxon>Poales</taxon>
        <taxon>Poaceae</taxon>
        <taxon>PACMAD clade</taxon>
        <taxon>Panicoideae</taxon>
        <taxon>Panicodae</taxon>
        <taxon>Paniceae</taxon>
        <taxon>Anthephorinae</taxon>
        <taxon>Digitaria</taxon>
    </lineage>
</organism>
<sequence>MPELLLIRVTGAELLLLLLLPHATATIHATLSAMVGGDERALLDFKAKITSHSGALASWNTSNSYCDWEGVRCGRRHPQKVVALDLQSKGLVGTISPAIGNLTFLCLLNLSFNSFHGQIPPTIGYLRRLEVIYLRANFFAGTIPSNISNCTSLRQMLIGDNNMGMQGGIPAEIGSMASLTVLELPNNGFTGTIPSSLGNLSRLTALSLSGNYLQGSIPHRIGNNPSLQFLQLSRNNLSGLFPPSLYNLSSLYAFHVDNNKLHGHLPADLGTSLPSIELFSVGDNQFTGVVPSSISNLSSIQIFYVNVNRFNGVFPSKLGRLQNLIVFILDDNKFEANNEHEWEFFTSLVNCSMLQIISIGWNMFAGNLPVSIANFSTNLQRLRFLYNNISGTIPSGIQDLVSLQELDLRYNLLTGSIPESIGKLTYLNHLYFDSNYFSGHIPSSIGNLSVLDQFGASANRLEGPIPSSIGDLNKLSGLDLSNNKLSGFIPNEVMHLSSITILLDLSYNLLEGPLPSEVGNLANLGNLILSGNQLSGQIPDTISNCIVLEFLLMDGNLFQGSIPAMLKNIKGLTLLNLTENKLNGSIPGDLGSIVNLHELYLAHNDLSGPIPEILGNSTSLLRLDLSFNNLQGEVPKEGVFKNLTGLSIVGNSELCGGIPQLHLPQCPDSPARKNKNAMSLSLRIAVSTTGPILILFSGLSLAVFLCRRSKVVVKKIQLPSPFTEIDLPMISYNTILRATDGFSDTNLLGKGRYGSVYKGTIENFGVPVAVKVFNLQQPGSYKSFQAECEALRRVRHRCLVKVITSCASINHQGQDFRALVFEFMPNGSLDSWIHSDTESQSGRRALTLEQRLDIAVDIADAIDYLHTGCQTSIIHCDLKPGNILIAQDIRACVGDFGIARILNEAARTTSSHSNSIIGIRGSIGYVAPEYGEGLAVSTYGDVYSLGITLIDMFTGRSRTDDIFRDGLSLHYFAKAALPDKVMEIVDSRIWLHDEANKGNGTRDTTRTKECLAAVIQLGVMCSKQSPRERLLIRDAALEMRNIRNAYLSK</sequence>
<evidence type="ECO:0000256" key="10">
    <source>
        <dbReference type="ARBA" id="ARBA00022679"/>
    </source>
</evidence>
<evidence type="ECO:0000256" key="18">
    <source>
        <dbReference type="ARBA" id="ARBA00023136"/>
    </source>
</evidence>
<dbReference type="FunFam" id="3.30.200.20:FF:000432">
    <property type="entry name" value="LRR receptor-like serine/threonine-protein kinase EFR"/>
    <property type="match status" value="1"/>
</dbReference>
<dbReference type="InterPro" id="IPR008271">
    <property type="entry name" value="Ser/Thr_kinase_AS"/>
</dbReference>
<evidence type="ECO:0000256" key="16">
    <source>
        <dbReference type="ARBA" id="ARBA00022840"/>
    </source>
</evidence>
<feature type="binding site" evidence="26">
    <location>
        <position position="771"/>
    </location>
    <ligand>
        <name>ATP</name>
        <dbReference type="ChEBI" id="CHEBI:30616"/>
    </ligand>
</feature>
<keyword evidence="6" id="KW-1003">Cell membrane</keyword>
<dbReference type="Pfam" id="PF00069">
    <property type="entry name" value="Pkinase"/>
    <property type="match status" value="1"/>
</dbReference>
<dbReference type="PANTHER" id="PTHR27008:SF589">
    <property type="entry name" value="PROTEIN KINASE DOMAIN-CONTAINING PROTEIN"/>
    <property type="match status" value="1"/>
</dbReference>
<evidence type="ECO:0000256" key="22">
    <source>
        <dbReference type="ARBA" id="ARBA00048679"/>
    </source>
</evidence>
<comment type="caution">
    <text evidence="30">The sequence shown here is derived from an EMBL/GenBank/DDBJ whole genome shotgun (WGS) entry which is preliminary data.</text>
</comment>
<evidence type="ECO:0000256" key="28">
    <source>
        <dbReference type="SAM" id="SignalP"/>
    </source>
</evidence>
<keyword evidence="12 28" id="KW-0732">Signal</keyword>
<keyword evidence="31" id="KW-1185">Reference proteome</keyword>
<dbReference type="PANTHER" id="PTHR27008">
    <property type="entry name" value="OS04G0122200 PROTEIN"/>
    <property type="match status" value="1"/>
</dbReference>
<dbReference type="Pfam" id="PF08263">
    <property type="entry name" value="LRRNT_2"/>
    <property type="match status" value="1"/>
</dbReference>
<dbReference type="AlphaFoldDB" id="A0A835EJF2"/>
<keyword evidence="19" id="KW-0675">Receptor</keyword>
<dbReference type="EC" id="2.7.11.1" evidence="5"/>
<dbReference type="SMART" id="SM00220">
    <property type="entry name" value="S_TKc"/>
    <property type="match status" value="1"/>
</dbReference>
<evidence type="ECO:0000256" key="9">
    <source>
        <dbReference type="ARBA" id="ARBA00022614"/>
    </source>
</evidence>
<protein>
    <recommendedName>
        <fullName evidence="25">Receptor kinase-like protein Xa21</fullName>
        <ecNumber evidence="5">2.7.11.1</ecNumber>
    </recommendedName>
</protein>
<keyword evidence="17 27" id="KW-1133">Transmembrane helix</keyword>
<evidence type="ECO:0000256" key="2">
    <source>
        <dbReference type="ARBA" id="ARBA00004389"/>
    </source>
</evidence>
<feature type="chain" id="PRO_5032996062" description="Receptor kinase-like protein Xa21" evidence="28">
    <location>
        <begin position="26"/>
        <end position="1049"/>
    </location>
</feature>
<dbReference type="EMBL" id="JACEFO010001943">
    <property type="protein sequence ID" value="KAF8692393.1"/>
    <property type="molecule type" value="Genomic_DNA"/>
</dbReference>
<comment type="subcellular location">
    <subcellularLocation>
        <location evidence="1">Cell membrane</location>
        <topology evidence="1">Single-pass membrane protein</topology>
    </subcellularLocation>
    <subcellularLocation>
        <location evidence="2">Endoplasmic reticulum membrane</location>
        <topology evidence="2">Single-pass membrane protein</topology>
    </subcellularLocation>
    <subcellularLocation>
        <location evidence="3">Membrane</location>
        <topology evidence="3">Single-pass type I membrane protein</topology>
    </subcellularLocation>
</comment>
<dbReference type="FunFam" id="1.10.510.10:FF:000358">
    <property type="entry name" value="Putative leucine-rich repeat receptor-like serine/threonine-protein kinase"/>
    <property type="match status" value="1"/>
</dbReference>
<feature type="signal peptide" evidence="28">
    <location>
        <begin position="1"/>
        <end position="25"/>
    </location>
</feature>
<dbReference type="InterPro" id="IPR013210">
    <property type="entry name" value="LRR_N_plant-typ"/>
</dbReference>
<keyword evidence="18 27" id="KW-0472">Membrane</keyword>
<comment type="catalytic activity">
    <reaction evidence="21">
        <text>L-threonyl-[protein] + ATP = O-phospho-L-threonyl-[protein] + ADP + H(+)</text>
        <dbReference type="Rhea" id="RHEA:46608"/>
        <dbReference type="Rhea" id="RHEA-COMP:11060"/>
        <dbReference type="Rhea" id="RHEA-COMP:11605"/>
        <dbReference type="ChEBI" id="CHEBI:15378"/>
        <dbReference type="ChEBI" id="CHEBI:30013"/>
        <dbReference type="ChEBI" id="CHEBI:30616"/>
        <dbReference type="ChEBI" id="CHEBI:61977"/>
        <dbReference type="ChEBI" id="CHEBI:456216"/>
        <dbReference type="EC" id="2.7.11.1"/>
    </reaction>
</comment>
<evidence type="ECO:0000256" key="23">
    <source>
        <dbReference type="ARBA" id="ARBA00054320"/>
    </source>
</evidence>
<comment type="function">
    <text evidence="23">Receptor kinase that detects X.oryzae pv. oryzae protein Ax21 to promote innate immunity. Following X.oryzae pv. oryzae protein Ax21 detection, undergoes cleavage, releasing the processed protein kinase Xa21 chain.</text>
</comment>
<comment type="catalytic activity">
    <reaction evidence="22">
        <text>L-seryl-[protein] + ATP = O-phospho-L-seryl-[protein] + ADP + H(+)</text>
        <dbReference type="Rhea" id="RHEA:17989"/>
        <dbReference type="Rhea" id="RHEA-COMP:9863"/>
        <dbReference type="Rhea" id="RHEA-COMP:11604"/>
        <dbReference type="ChEBI" id="CHEBI:15378"/>
        <dbReference type="ChEBI" id="CHEBI:29999"/>
        <dbReference type="ChEBI" id="CHEBI:30616"/>
        <dbReference type="ChEBI" id="CHEBI:83421"/>
        <dbReference type="ChEBI" id="CHEBI:456216"/>
        <dbReference type="EC" id="2.7.11.1"/>
    </reaction>
</comment>
<keyword evidence="14 26" id="KW-0547">Nucleotide-binding</keyword>
<evidence type="ECO:0000313" key="31">
    <source>
        <dbReference type="Proteomes" id="UP000636709"/>
    </source>
</evidence>
<feature type="domain" description="Protein kinase" evidence="29">
    <location>
        <begin position="742"/>
        <end position="1047"/>
    </location>
</feature>
<dbReference type="OrthoDB" id="684787at2759"/>
<dbReference type="GO" id="GO:0005789">
    <property type="term" value="C:endoplasmic reticulum membrane"/>
    <property type="evidence" value="ECO:0007669"/>
    <property type="project" value="UniProtKB-SubCell"/>
</dbReference>
<dbReference type="InterPro" id="IPR001611">
    <property type="entry name" value="Leu-rich_rpt"/>
</dbReference>
<evidence type="ECO:0000256" key="20">
    <source>
        <dbReference type="ARBA" id="ARBA00023180"/>
    </source>
</evidence>